<organism evidence="1 2">
    <name type="scientific">Syphacia muris</name>
    <dbReference type="NCBI Taxonomy" id="451379"/>
    <lineage>
        <taxon>Eukaryota</taxon>
        <taxon>Metazoa</taxon>
        <taxon>Ecdysozoa</taxon>
        <taxon>Nematoda</taxon>
        <taxon>Chromadorea</taxon>
        <taxon>Rhabditida</taxon>
        <taxon>Spirurina</taxon>
        <taxon>Oxyuridomorpha</taxon>
        <taxon>Oxyuroidea</taxon>
        <taxon>Oxyuridae</taxon>
        <taxon>Syphacia</taxon>
    </lineage>
</organism>
<evidence type="ECO:0000313" key="2">
    <source>
        <dbReference type="WBParaSite" id="SMUV_0000485901-mRNA-1"/>
    </source>
</evidence>
<name>A0A0N5AK50_9BILA</name>
<sequence length="370" mass="41953">MLEITQLRKELTRLDKETKIIQDLWSSITINNSWEALLVNTSASLDTFNKLMLLSVTNGDNVKASVASTMSYSEFKTTSEKGKNLKFNIVQAINEAVAAMEAGQTSMQCIAQCMETSEILLEELPKPVKKLKEAVENAATQSSSLERHFSKTTKTLSSISSTIGRSGFMLLEQTKLFWSSLFKFYDEVRKMIEYTLTSSCNALINLINIQQYSASKSRKYTLKSKHRDEIYRASLSVIAYVLSIRHLANAYIRYSVQTIMPQLIAISRYPLVAHSEIELVREMHQTLRGNRIVSRRKSILELDLGLQMHLSDMPSELDQFLTPIANFRKGQKDAKKKLTKQSSTKDSEAVLEKLKISSSKKWTNARPLNS</sequence>
<dbReference type="Proteomes" id="UP000046393">
    <property type="component" value="Unplaced"/>
</dbReference>
<dbReference type="AlphaFoldDB" id="A0A0N5AK50"/>
<proteinExistence type="predicted"/>
<reference evidence="2" key="1">
    <citation type="submission" date="2016-04" db="UniProtKB">
        <authorList>
            <consortium name="WormBaseParasite"/>
        </authorList>
    </citation>
    <scope>IDENTIFICATION</scope>
</reference>
<keyword evidence="1" id="KW-1185">Reference proteome</keyword>
<protein>
    <submittedName>
        <fullName evidence="2">Perilipin</fullName>
    </submittedName>
</protein>
<accession>A0A0N5AK50</accession>
<dbReference type="WBParaSite" id="SMUV_0000485901-mRNA-1">
    <property type="protein sequence ID" value="SMUV_0000485901-mRNA-1"/>
    <property type="gene ID" value="SMUV_0000485901"/>
</dbReference>
<evidence type="ECO:0000313" key="1">
    <source>
        <dbReference type="Proteomes" id="UP000046393"/>
    </source>
</evidence>